<dbReference type="InterPro" id="IPR025049">
    <property type="entry name" value="Mfa-like_1"/>
</dbReference>
<feature type="non-terminal residue" evidence="1">
    <location>
        <position position="375"/>
    </location>
</feature>
<evidence type="ECO:0000313" key="2">
    <source>
        <dbReference type="Proteomes" id="UP000824202"/>
    </source>
</evidence>
<comment type="caution">
    <text evidence="1">The sequence shown here is derived from an EMBL/GenBank/DDBJ whole genome shotgun (WGS) entry which is preliminary data.</text>
</comment>
<sequence length="375" mass="42582">MVKRLLHIVFIGAVLACSDHSYRGDADAGVVEEELVPVMVVVGDPDHLIVTPSGKGQGAIDSDTKEAWEDASIYVFAFKRDLQTSFSVTSQEDSEWCLLDGSGDEMGSLAGKKARIGMLDSYVAWEGINRKIYYPQSNQPYDFYGYYIDDIPVEQEKITRTDDAVQIEVEIDGTQDLMTSKAELTDDQLYREDLTDEDRLDILNYSYSAYTAKRNIQPVMYFKHHLARLRFELYPGRVEANEVYVDSITVRSKDRAIFTVAHKADDRMGVDFSMDSTYTFLSLRETDGSRLRRDTYHTDYTGDYNLPLYERDGVQVGGSLLVAPDTQYEAHIYLKERGKGNNSMVYTYENVVPITCNEGYFEAGKQYTVRIGVYG</sequence>
<dbReference type="AlphaFoldDB" id="A0A9D1V045"/>
<organism evidence="1 2">
    <name type="scientific">Candidatus Odoribacter faecigallinarum</name>
    <dbReference type="NCBI Taxonomy" id="2838706"/>
    <lineage>
        <taxon>Bacteria</taxon>
        <taxon>Pseudomonadati</taxon>
        <taxon>Bacteroidota</taxon>
        <taxon>Bacteroidia</taxon>
        <taxon>Bacteroidales</taxon>
        <taxon>Odoribacteraceae</taxon>
        <taxon>Odoribacter</taxon>
    </lineage>
</organism>
<gene>
    <name evidence="1" type="ORF">H9863_05900</name>
</gene>
<name>A0A9D1V045_9BACT</name>
<dbReference type="EMBL" id="DXFT01000113">
    <property type="protein sequence ID" value="HIX03632.1"/>
    <property type="molecule type" value="Genomic_DNA"/>
</dbReference>
<reference evidence="1" key="1">
    <citation type="journal article" date="2021" name="PeerJ">
        <title>Extensive microbial diversity within the chicken gut microbiome revealed by metagenomics and culture.</title>
        <authorList>
            <person name="Gilroy R."/>
            <person name="Ravi A."/>
            <person name="Getino M."/>
            <person name="Pursley I."/>
            <person name="Horton D.L."/>
            <person name="Alikhan N.F."/>
            <person name="Baker D."/>
            <person name="Gharbi K."/>
            <person name="Hall N."/>
            <person name="Watson M."/>
            <person name="Adriaenssens E.M."/>
            <person name="Foster-Nyarko E."/>
            <person name="Jarju S."/>
            <person name="Secka A."/>
            <person name="Antonio M."/>
            <person name="Oren A."/>
            <person name="Chaudhuri R.R."/>
            <person name="La Ragione R."/>
            <person name="Hildebrand F."/>
            <person name="Pallen M.J."/>
        </authorList>
    </citation>
    <scope>NUCLEOTIDE SEQUENCE</scope>
    <source>
        <strain evidence="1">23274</strain>
    </source>
</reference>
<dbReference type="PROSITE" id="PS51257">
    <property type="entry name" value="PROKAR_LIPOPROTEIN"/>
    <property type="match status" value="1"/>
</dbReference>
<proteinExistence type="predicted"/>
<dbReference type="Proteomes" id="UP000824202">
    <property type="component" value="Unassembled WGS sequence"/>
</dbReference>
<protein>
    <submittedName>
        <fullName evidence="1">Fimbrillin family protein</fullName>
    </submittedName>
</protein>
<evidence type="ECO:0000313" key="1">
    <source>
        <dbReference type="EMBL" id="HIX03632.1"/>
    </source>
</evidence>
<reference evidence="1" key="2">
    <citation type="submission" date="2021-04" db="EMBL/GenBank/DDBJ databases">
        <authorList>
            <person name="Gilroy R."/>
        </authorList>
    </citation>
    <scope>NUCLEOTIDE SEQUENCE</scope>
    <source>
        <strain evidence="1">23274</strain>
    </source>
</reference>
<accession>A0A9D1V045</accession>
<dbReference type="Pfam" id="PF13149">
    <property type="entry name" value="Mfa_like_1"/>
    <property type="match status" value="1"/>
</dbReference>